<feature type="domain" description="Helix-turn-helix" evidence="1">
    <location>
        <begin position="129"/>
        <end position="179"/>
    </location>
</feature>
<dbReference type="InterPro" id="IPR045745">
    <property type="entry name" value="HTH_58_Actinobacteria-type"/>
</dbReference>
<comment type="caution">
    <text evidence="2">The sequence shown here is derived from an EMBL/GenBank/DDBJ whole genome shotgun (WGS) entry which is preliminary data.</text>
</comment>
<accession>A0ABW7BEP6</accession>
<name>A0ABW7BEP6_9ACTN</name>
<evidence type="ECO:0000313" key="2">
    <source>
        <dbReference type="EMBL" id="MFG3015648.1"/>
    </source>
</evidence>
<dbReference type="RefSeq" id="WP_392823521.1">
    <property type="nucleotide sequence ID" value="NZ_JBICYV010000021.1"/>
</dbReference>
<proteinExistence type="predicted"/>
<organism evidence="2 3">
    <name type="scientific">Streptomyces cinerochromogenes</name>
    <dbReference type="NCBI Taxonomy" id="66422"/>
    <lineage>
        <taxon>Bacteria</taxon>
        <taxon>Bacillati</taxon>
        <taxon>Actinomycetota</taxon>
        <taxon>Actinomycetes</taxon>
        <taxon>Kitasatosporales</taxon>
        <taxon>Streptomycetaceae</taxon>
        <taxon>Streptomyces</taxon>
    </lineage>
</organism>
<dbReference type="Proteomes" id="UP001604267">
    <property type="component" value="Unassembled WGS sequence"/>
</dbReference>
<reference evidence="2 3" key="1">
    <citation type="submission" date="2024-10" db="EMBL/GenBank/DDBJ databases">
        <title>The Natural Products Discovery Center: Release of the First 8490 Sequenced Strains for Exploring Actinobacteria Biosynthetic Diversity.</title>
        <authorList>
            <person name="Kalkreuter E."/>
            <person name="Kautsar S.A."/>
            <person name="Yang D."/>
            <person name="Bader C.D."/>
            <person name="Teijaro C.N."/>
            <person name="Fluegel L."/>
            <person name="Davis C.M."/>
            <person name="Simpson J.R."/>
            <person name="Lauterbach L."/>
            <person name="Steele A.D."/>
            <person name="Gui C."/>
            <person name="Meng S."/>
            <person name="Li G."/>
            <person name="Viehrig K."/>
            <person name="Ye F."/>
            <person name="Su P."/>
            <person name="Kiefer A.F."/>
            <person name="Nichols A."/>
            <person name="Cepeda A.J."/>
            <person name="Yan W."/>
            <person name="Fan B."/>
            <person name="Jiang Y."/>
            <person name="Adhikari A."/>
            <person name="Zheng C.-J."/>
            <person name="Schuster L."/>
            <person name="Cowan T.M."/>
            <person name="Smanski M.J."/>
            <person name="Chevrette M.G."/>
            <person name="De Carvalho L.P.S."/>
            <person name="Shen B."/>
        </authorList>
    </citation>
    <scope>NUCLEOTIDE SEQUENCE [LARGE SCALE GENOMIC DNA]</scope>
    <source>
        <strain evidence="2 3">NPDC048320</strain>
    </source>
</reference>
<evidence type="ECO:0000313" key="3">
    <source>
        <dbReference type="Proteomes" id="UP001604267"/>
    </source>
</evidence>
<dbReference type="Pfam" id="PF19575">
    <property type="entry name" value="HTH_58"/>
    <property type="match status" value="1"/>
</dbReference>
<protein>
    <submittedName>
        <fullName evidence="2">Helix-turn-helix domain-containing protein</fullName>
    </submittedName>
</protein>
<keyword evidence="3" id="KW-1185">Reference proteome</keyword>
<sequence>MTDQRTVEGDHQVPTTPAALRKCYEAGSTVQELVEVSGLSYGTVINRLRSAGTVMRTSWETRRMREAPARRHLATHLRRLYEQHGATLAELAVAGAKTKRAARQLLIEAGGKPRTAQETLRIRSASKAAERQKLMAALKTKYEDGAAVSVLAAEHNLSTATVYRLLRQARTRMRPHGSAGQRHHRTVP</sequence>
<dbReference type="EMBL" id="JBICYV010000021">
    <property type="protein sequence ID" value="MFG3015648.1"/>
    <property type="molecule type" value="Genomic_DNA"/>
</dbReference>
<evidence type="ECO:0000259" key="1">
    <source>
        <dbReference type="Pfam" id="PF19575"/>
    </source>
</evidence>
<gene>
    <name evidence="2" type="ORF">ACGFZB_35445</name>
</gene>